<dbReference type="PANTHER" id="PTHR43143:SF1">
    <property type="entry name" value="SERINE_THREONINE-PROTEIN PHOSPHATASE CPPED1"/>
    <property type="match status" value="1"/>
</dbReference>
<dbReference type="EMBL" id="QGDC01000005">
    <property type="protein sequence ID" value="RCH54774.1"/>
    <property type="molecule type" value="Genomic_DNA"/>
</dbReference>
<gene>
    <name evidence="2" type="ORF">DJ568_09830</name>
</gene>
<dbReference type="RefSeq" id="WP_114005100.1">
    <property type="nucleotide sequence ID" value="NZ_QGDC01000005.1"/>
</dbReference>
<dbReference type="InterPro" id="IPR051918">
    <property type="entry name" value="STPP_CPPED1"/>
</dbReference>
<dbReference type="PANTHER" id="PTHR43143">
    <property type="entry name" value="METALLOPHOSPHOESTERASE, CALCINEURIN SUPERFAMILY"/>
    <property type="match status" value="1"/>
</dbReference>
<dbReference type="Gene3D" id="3.60.21.10">
    <property type="match status" value="1"/>
</dbReference>
<dbReference type="OrthoDB" id="9791866at2"/>
<dbReference type="GO" id="GO:0016787">
    <property type="term" value="F:hydrolase activity"/>
    <property type="evidence" value="ECO:0007669"/>
    <property type="project" value="InterPro"/>
</dbReference>
<evidence type="ECO:0000259" key="1">
    <source>
        <dbReference type="Pfam" id="PF00149"/>
    </source>
</evidence>
<comment type="caution">
    <text evidence="2">The sequence shown here is derived from an EMBL/GenBank/DDBJ whole genome shotgun (WGS) entry which is preliminary data.</text>
</comment>
<dbReference type="InterPro" id="IPR029052">
    <property type="entry name" value="Metallo-depent_PP-like"/>
</dbReference>
<dbReference type="Proteomes" id="UP000253209">
    <property type="component" value="Unassembled WGS sequence"/>
</dbReference>
<dbReference type="AlphaFoldDB" id="A0A367GMS3"/>
<proteinExistence type="predicted"/>
<protein>
    <submittedName>
        <fullName evidence="2">Metallophosphoesterase</fullName>
    </submittedName>
</protein>
<organism evidence="2 3">
    <name type="scientific">Mucilaginibacter hurinus</name>
    <dbReference type="NCBI Taxonomy" id="2201324"/>
    <lineage>
        <taxon>Bacteria</taxon>
        <taxon>Pseudomonadati</taxon>
        <taxon>Bacteroidota</taxon>
        <taxon>Sphingobacteriia</taxon>
        <taxon>Sphingobacteriales</taxon>
        <taxon>Sphingobacteriaceae</taxon>
        <taxon>Mucilaginibacter</taxon>
    </lineage>
</organism>
<evidence type="ECO:0000313" key="2">
    <source>
        <dbReference type="EMBL" id="RCH54774.1"/>
    </source>
</evidence>
<dbReference type="Pfam" id="PF00149">
    <property type="entry name" value="Metallophos"/>
    <property type="match status" value="1"/>
</dbReference>
<keyword evidence="3" id="KW-1185">Reference proteome</keyword>
<dbReference type="SUPFAM" id="SSF56300">
    <property type="entry name" value="Metallo-dependent phosphatases"/>
    <property type="match status" value="1"/>
</dbReference>
<reference evidence="2 3" key="1">
    <citation type="submission" date="2018-05" db="EMBL/GenBank/DDBJ databases">
        <title>Mucilaginibacter hurinus sp. nov., isolated from briquette warehouse soil.</title>
        <authorList>
            <person name="Choi L."/>
        </authorList>
    </citation>
    <scope>NUCLEOTIDE SEQUENCE [LARGE SCALE GENOMIC DNA]</scope>
    <source>
        <strain evidence="2 3">ZR32</strain>
    </source>
</reference>
<evidence type="ECO:0000313" key="3">
    <source>
        <dbReference type="Proteomes" id="UP000253209"/>
    </source>
</evidence>
<dbReference type="InterPro" id="IPR004843">
    <property type="entry name" value="Calcineurin-like_PHP"/>
</dbReference>
<feature type="domain" description="Calcineurin-like phosphoesterase" evidence="1">
    <location>
        <begin position="31"/>
        <end position="246"/>
    </location>
</feature>
<sequence>MNRRNVLALLAALPAVSILEKAEAAPLKKSFRIVHITDTHVEAEKNSGKHMRACFEKIMAMKHKPDVIFHTGDVIMDALNTDKDSVAAQWKTWHTACAALTIPIRYAIGNHDVWSLKNKGTAPLYEKKWAVEELKLPNRYYSFEQGGWHFIVLDSTVPVNETTYTAHLDDEQFTWLSAELKSIAANKPVMVLSHIPIFSSCIIDWSKVDAGEWKVSGALMHTDSKKLRDLFAQYPNVKTCISGHLHLLDTVIYDGVTYCGTGAVSAYWWMNNKFQRTNAGYAVMDLYADGTFSRYYEDFKW</sequence>
<accession>A0A367GMS3</accession>
<name>A0A367GMS3_9SPHI</name>